<name>A0A2G1VUJ3_9FLAO</name>
<keyword evidence="1" id="KW-0732">Signal</keyword>
<evidence type="ECO:0000313" key="3">
    <source>
        <dbReference type="Proteomes" id="UP000229433"/>
    </source>
</evidence>
<feature type="chain" id="PRO_5013585370" description="Outer membrane protein beta-barrel domain-containing protein" evidence="1">
    <location>
        <begin position="19"/>
        <end position="212"/>
    </location>
</feature>
<dbReference type="EMBL" id="NQXA01000002">
    <property type="protein sequence ID" value="PHQ30414.1"/>
    <property type="molecule type" value="Genomic_DNA"/>
</dbReference>
<reference evidence="2 3" key="1">
    <citation type="submission" date="2017-08" db="EMBL/GenBank/DDBJ databases">
        <title>The whole genome shortgun sequences of strain Leeuwenhoekiella nanhaiensis G18 from the South China Sea.</title>
        <authorList>
            <person name="Liu Q."/>
        </authorList>
    </citation>
    <scope>NUCLEOTIDE SEQUENCE [LARGE SCALE GENOMIC DNA]</scope>
    <source>
        <strain evidence="2 3">G18</strain>
    </source>
</reference>
<organism evidence="2 3">
    <name type="scientific">Leeuwenhoekiella nanhaiensis</name>
    <dbReference type="NCBI Taxonomy" id="1655491"/>
    <lineage>
        <taxon>Bacteria</taxon>
        <taxon>Pseudomonadati</taxon>
        <taxon>Bacteroidota</taxon>
        <taxon>Flavobacteriia</taxon>
        <taxon>Flavobacteriales</taxon>
        <taxon>Flavobacteriaceae</taxon>
        <taxon>Leeuwenhoekiella</taxon>
    </lineage>
</organism>
<evidence type="ECO:0008006" key="4">
    <source>
        <dbReference type="Google" id="ProtNLM"/>
    </source>
</evidence>
<dbReference type="Proteomes" id="UP000229433">
    <property type="component" value="Unassembled WGS sequence"/>
</dbReference>
<accession>A0A2G1VUJ3</accession>
<dbReference type="InterPro" id="IPR011250">
    <property type="entry name" value="OMP/PagP_B-barrel"/>
</dbReference>
<comment type="caution">
    <text evidence="2">The sequence shown here is derived from an EMBL/GenBank/DDBJ whole genome shotgun (WGS) entry which is preliminary data.</text>
</comment>
<dbReference type="RefSeq" id="WP_099645247.1">
    <property type="nucleotide sequence ID" value="NZ_KZ319288.1"/>
</dbReference>
<evidence type="ECO:0000313" key="2">
    <source>
        <dbReference type="EMBL" id="PHQ30414.1"/>
    </source>
</evidence>
<dbReference type="OrthoDB" id="945117at2"/>
<gene>
    <name evidence="2" type="ORF">CJ305_05500</name>
</gene>
<proteinExistence type="predicted"/>
<sequence length="212" mass="23948">MQRALLFLFILSVQFTVAQTEEEQISIIKGTQNLELDFRYSGSVNEVGSYGDIIDQGKSKLFGISSSYGVAVAKNFVVGANLQFRYEEEINVNQGDDQIARIERFYGFGLYGKKYWNITNRLLLNGRAEASYSILQITDMYKKGSLFRVGLRPGLTYFLSKQIALEGTLGFIGYSSIRLEDPEGSYDSYSKIQSFDAQFDTSELSLGVSYYF</sequence>
<protein>
    <recommendedName>
        <fullName evidence="4">Outer membrane protein beta-barrel domain-containing protein</fullName>
    </recommendedName>
</protein>
<dbReference type="AlphaFoldDB" id="A0A2G1VUJ3"/>
<dbReference type="SUPFAM" id="SSF56925">
    <property type="entry name" value="OMPA-like"/>
    <property type="match status" value="1"/>
</dbReference>
<evidence type="ECO:0000256" key="1">
    <source>
        <dbReference type="SAM" id="SignalP"/>
    </source>
</evidence>
<keyword evidence="3" id="KW-1185">Reference proteome</keyword>
<feature type="signal peptide" evidence="1">
    <location>
        <begin position="1"/>
        <end position="18"/>
    </location>
</feature>